<dbReference type="EMBL" id="JMIB01000027">
    <property type="protein sequence ID" value="KDM91026.1"/>
    <property type="molecule type" value="Genomic_DNA"/>
</dbReference>
<evidence type="ECO:0000256" key="1">
    <source>
        <dbReference type="SAM" id="Phobius"/>
    </source>
</evidence>
<keyword evidence="3" id="KW-1185">Reference proteome</keyword>
<keyword evidence="1" id="KW-1133">Transmembrane helix</keyword>
<feature type="transmembrane region" description="Helical" evidence="1">
    <location>
        <begin position="57"/>
        <end position="83"/>
    </location>
</feature>
<keyword evidence="1" id="KW-0812">Transmembrane</keyword>
<comment type="caution">
    <text evidence="2">The sequence shown here is derived from an EMBL/GenBank/DDBJ whole genome shotgun (WGS) entry which is preliminary data.</text>
</comment>
<organism evidence="2 3">
    <name type="scientific">Photobacterium galatheae</name>
    <dbReference type="NCBI Taxonomy" id="1654360"/>
    <lineage>
        <taxon>Bacteria</taxon>
        <taxon>Pseudomonadati</taxon>
        <taxon>Pseudomonadota</taxon>
        <taxon>Gammaproteobacteria</taxon>
        <taxon>Vibrionales</taxon>
        <taxon>Vibrionaceae</taxon>
        <taxon>Photobacterium</taxon>
    </lineage>
</organism>
<evidence type="ECO:0000313" key="2">
    <source>
        <dbReference type="EMBL" id="KDM91026.1"/>
    </source>
</evidence>
<sequence length="109" mass="12041">MMYWGLMTSVFTLGLSAIASSVIAKITIRHTSGIIHEHRKGHLENIAKRGFIGGFPLFMIGCLGLNTALAGLVYFPLGIYFTLGAIRGYIRYTDGLDSIQNHQSLRRLV</sequence>
<proteinExistence type="predicted"/>
<dbReference type="Proteomes" id="UP000027192">
    <property type="component" value="Unassembled WGS sequence"/>
</dbReference>
<keyword evidence="1" id="KW-0472">Membrane</keyword>
<dbReference type="AlphaFoldDB" id="A0A066RPI2"/>
<protein>
    <submittedName>
        <fullName evidence="2">Uncharacterized protein</fullName>
    </submittedName>
</protein>
<dbReference type="STRING" id="1654360.EA58_14855"/>
<reference evidence="2 3" key="1">
    <citation type="submission" date="2014-04" db="EMBL/GenBank/DDBJ databases">
        <title>Draft genome sequence of Photobacterium halotolerans S2753: a solonamide, ngercheumicin and holomycin producer.</title>
        <authorList>
            <person name="Machado H.R."/>
            <person name="Gram L."/>
        </authorList>
    </citation>
    <scope>NUCLEOTIDE SEQUENCE [LARGE SCALE GENOMIC DNA]</scope>
    <source>
        <strain evidence="2 3">S2753</strain>
    </source>
</reference>
<accession>A0A066RPI2</accession>
<gene>
    <name evidence="2" type="ORF">EA58_14855</name>
</gene>
<evidence type="ECO:0000313" key="3">
    <source>
        <dbReference type="Proteomes" id="UP000027192"/>
    </source>
</evidence>
<name>A0A066RPI2_9GAMM</name>